<name>A0AC35FFJ7_9BILA</name>
<accession>A0AC35FFJ7</accession>
<protein>
    <submittedName>
        <fullName evidence="2">Uncharacterized protein</fullName>
    </submittedName>
</protein>
<evidence type="ECO:0000313" key="1">
    <source>
        <dbReference type="Proteomes" id="UP000887580"/>
    </source>
</evidence>
<reference evidence="2" key="1">
    <citation type="submission" date="2022-11" db="UniProtKB">
        <authorList>
            <consortium name="WormBaseParasite"/>
        </authorList>
    </citation>
    <scope>IDENTIFICATION</scope>
</reference>
<dbReference type="WBParaSite" id="PS1159_v2.g17017.t1">
    <property type="protein sequence ID" value="PS1159_v2.g17017.t1"/>
    <property type="gene ID" value="PS1159_v2.g17017"/>
</dbReference>
<proteinExistence type="predicted"/>
<dbReference type="Proteomes" id="UP000887580">
    <property type="component" value="Unplaced"/>
</dbReference>
<sequence length="670" mass="76706">MGQKAEEEKISLSIRCSLNSIKNGQEIHTCSATAPNCEIPVITEGQVFGIFMIAIILPSLPLWISAVCFFSGFCDHGLKNVRKVRTHLNPFIRESHLQREHLNNNGREMDTFLERQNNERRQLKEDFERHSQITEAQSGISAPARLENIPTTNRSNEKSANVGASNTSGSVHSEPLPILREPRKLDLNQKRLQHKKEKIQFLEHQKSQRKKLFEIPQSSQQQKQPQQQPQQQIPQPFQPQPPQPQQQPIIPSLESINNLFGFPSYENLGSQSSFNMTSVSQQLPFYPPPVNMELITKVQELTAQNNQLMGNNFKALDTITQLVESFNLMAYSIKFWSGNIAQQIPPPPLPQHSSSESQKEPPIAKIPVKKPSNGSNCSNISSSNGINGIVPKFNQQKQQKQQQKFNGIPKIKIENVQLSRKEISPQIRNGPIKPEKIAPIIDDISDNDDGGGGDDNLLFLPNPPPEIYQQWHILQQQYNQNEQDHIQMSDEEIEDNLLFRIVSHCGTFLPPWLFRNFRDSVAEFFDEFYMEDEDRSETLNSLKLFPDTEPMEAAVEKKLYNYIWPLICKAIRKTSQEMHLNFDIFGTEKSDWIVTDVELQHFRALMENDDEDDDLSSASSEDEEDNVNELVLQQPTTTTAANQQQQQRRQPPDLQALAQERIDEVSEEEY</sequence>
<evidence type="ECO:0000313" key="2">
    <source>
        <dbReference type="WBParaSite" id="PS1159_v2.g17017.t1"/>
    </source>
</evidence>
<organism evidence="1 2">
    <name type="scientific">Panagrolaimus sp. PS1159</name>
    <dbReference type="NCBI Taxonomy" id="55785"/>
    <lineage>
        <taxon>Eukaryota</taxon>
        <taxon>Metazoa</taxon>
        <taxon>Ecdysozoa</taxon>
        <taxon>Nematoda</taxon>
        <taxon>Chromadorea</taxon>
        <taxon>Rhabditida</taxon>
        <taxon>Tylenchina</taxon>
        <taxon>Panagrolaimomorpha</taxon>
        <taxon>Panagrolaimoidea</taxon>
        <taxon>Panagrolaimidae</taxon>
        <taxon>Panagrolaimus</taxon>
    </lineage>
</organism>